<dbReference type="EMBL" id="SJXE01000001">
    <property type="protein sequence ID" value="TCI04782.1"/>
    <property type="molecule type" value="Genomic_DNA"/>
</dbReference>
<dbReference type="Proteomes" id="UP000292554">
    <property type="component" value="Unassembled WGS sequence"/>
</dbReference>
<feature type="transmembrane region" description="Helical" evidence="1">
    <location>
        <begin position="6"/>
        <end position="25"/>
    </location>
</feature>
<dbReference type="RefSeq" id="WP_131414165.1">
    <property type="nucleotide sequence ID" value="NZ_SJXE01000001.1"/>
</dbReference>
<proteinExistence type="predicted"/>
<keyword evidence="1" id="KW-0812">Transmembrane</keyword>
<keyword evidence="1" id="KW-1133">Transmembrane helix</keyword>
<protein>
    <submittedName>
        <fullName evidence="2">Uncharacterized protein</fullName>
    </submittedName>
</protein>
<keyword evidence="3" id="KW-1185">Reference proteome</keyword>
<reference evidence="2 3" key="1">
    <citation type="submission" date="2019-02" db="EMBL/GenBank/DDBJ databases">
        <title>Corallincola luteus sp. nov., a marine bacterium isolated from surface sediment of Bohai Sea in China.</title>
        <authorList>
            <person name="Ren Q."/>
        </authorList>
    </citation>
    <scope>NUCLEOTIDE SEQUENCE [LARGE SCALE GENOMIC DNA]</scope>
    <source>
        <strain evidence="2 3">DASS28</strain>
    </source>
</reference>
<gene>
    <name evidence="2" type="ORF">EZV61_02080</name>
</gene>
<comment type="caution">
    <text evidence="2">The sequence shown here is derived from an EMBL/GenBank/DDBJ whole genome shotgun (WGS) entry which is preliminary data.</text>
</comment>
<name>A0ABY2ARR5_9GAMM</name>
<organism evidence="2 3">
    <name type="scientific">Corallincola luteus</name>
    <dbReference type="NCBI Taxonomy" id="1775177"/>
    <lineage>
        <taxon>Bacteria</taxon>
        <taxon>Pseudomonadati</taxon>
        <taxon>Pseudomonadota</taxon>
        <taxon>Gammaproteobacteria</taxon>
        <taxon>Alteromonadales</taxon>
        <taxon>Psychromonadaceae</taxon>
        <taxon>Corallincola</taxon>
    </lineage>
</organism>
<evidence type="ECO:0000256" key="1">
    <source>
        <dbReference type="SAM" id="Phobius"/>
    </source>
</evidence>
<evidence type="ECO:0000313" key="3">
    <source>
        <dbReference type="Proteomes" id="UP000292554"/>
    </source>
</evidence>
<evidence type="ECO:0000313" key="2">
    <source>
        <dbReference type="EMBL" id="TCI04782.1"/>
    </source>
</evidence>
<accession>A0ABY2ARR5</accession>
<keyword evidence="1" id="KW-0472">Membrane</keyword>
<sequence length="168" mass="19555">MNIDVIAKTAGVLGFLISVCTFIVTRFERRKRIEIELFQSCVLDFTEEDNVRDEGLIKVRFTNIGPQPVILKPNTLVIECNNNVYKLDREDFWGMDDFEELMPPTSSREIGIYLDSVCKALVIESPKKYDDESFNKLYQLRVLVQDHTNKIYKTSKFKYHEAVGEFIT</sequence>